<evidence type="ECO:0000313" key="1">
    <source>
        <dbReference type="EMBL" id="VEL29723.1"/>
    </source>
</evidence>
<accession>A0A3S5CR58</accession>
<organism evidence="1 2">
    <name type="scientific">Protopolystoma xenopodis</name>
    <dbReference type="NCBI Taxonomy" id="117903"/>
    <lineage>
        <taxon>Eukaryota</taxon>
        <taxon>Metazoa</taxon>
        <taxon>Spiralia</taxon>
        <taxon>Lophotrochozoa</taxon>
        <taxon>Platyhelminthes</taxon>
        <taxon>Monogenea</taxon>
        <taxon>Polyopisthocotylea</taxon>
        <taxon>Polystomatidea</taxon>
        <taxon>Polystomatidae</taxon>
        <taxon>Protopolystoma</taxon>
    </lineage>
</organism>
<gene>
    <name evidence="1" type="ORF">PXEA_LOCUS23163</name>
</gene>
<dbReference type="EMBL" id="CAAALY010105591">
    <property type="protein sequence ID" value="VEL29723.1"/>
    <property type="molecule type" value="Genomic_DNA"/>
</dbReference>
<dbReference type="Proteomes" id="UP000784294">
    <property type="component" value="Unassembled WGS sequence"/>
</dbReference>
<protein>
    <submittedName>
        <fullName evidence="1">Uncharacterized protein</fullName>
    </submittedName>
</protein>
<reference evidence="1" key="1">
    <citation type="submission" date="2018-11" db="EMBL/GenBank/DDBJ databases">
        <authorList>
            <consortium name="Pathogen Informatics"/>
        </authorList>
    </citation>
    <scope>NUCLEOTIDE SEQUENCE</scope>
</reference>
<comment type="caution">
    <text evidence="1">The sequence shown here is derived from an EMBL/GenBank/DDBJ whole genome shotgun (WGS) entry which is preliminary data.</text>
</comment>
<proteinExistence type="predicted"/>
<evidence type="ECO:0000313" key="2">
    <source>
        <dbReference type="Proteomes" id="UP000784294"/>
    </source>
</evidence>
<dbReference type="AlphaFoldDB" id="A0A3S5CR58"/>
<name>A0A3S5CR58_9PLAT</name>
<sequence length="48" mass="5187">MEIPANVRLVRRCPRTGSSIDAQPLGSDPGKLLINLDFGLEVAAYKFG</sequence>
<keyword evidence="2" id="KW-1185">Reference proteome</keyword>